<dbReference type="Proteomes" id="UP001365128">
    <property type="component" value="Unassembled WGS sequence"/>
</dbReference>
<dbReference type="EMBL" id="JBBPDW010000056">
    <property type="protein sequence ID" value="KAK7531205.1"/>
    <property type="molecule type" value="Genomic_DNA"/>
</dbReference>
<feature type="coiled-coil region" evidence="1">
    <location>
        <begin position="35"/>
        <end position="62"/>
    </location>
</feature>
<keyword evidence="3" id="KW-1185">Reference proteome</keyword>
<accession>A0ABR1L7J5</accession>
<organism evidence="2 3">
    <name type="scientific">Phyllosticta citricarpa</name>
    <dbReference type="NCBI Taxonomy" id="55181"/>
    <lineage>
        <taxon>Eukaryota</taxon>
        <taxon>Fungi</taxon>
        <taxon>Dikarya</taxon>
        <taxon>Ascomycota</taxon>
        <taxon>Pezizomycotina</taxon>
        <taxon>Dothideomycetes</taxon>
        <taxon>Dothideomycetes incertae sedis</taxon>
        <taxon>Botryosphaeriales</taxon>
        <taxon>Phyllostictaceae</taxon>
        <taxon>Phyllosticta</taxon>
    </lineage>
</organism>
<protein>
    <submittedName>
        <fullName evidence="2">Uncharacterized protein</fullName>
    </submittedName>
</protein>
<name>A0ABR1L7J5_9PEZI</name>
<gene>
    <name evidence="2" type="ORF">IWX46DRAFT_371980</name>
</gene>
<reference evidence="2 3" key="1">
    <citation type="submission" date="2024-04" db="EMBL/GenBank/DDBJ databases">
        <title>Phyllosticta paracitricarpa is synonymous to the EU quarantine fungus P. citricarpa based on phylogenomic analyses.</title>
        <authorList>
            <consortium name="Lawrence Berkeley National Laboratory"/>
            <person name="Van Ingen-Buijs V.A."/>
            <person name="Van Westerhoven A.C."/>
            <person name="Haridas S."/>
            <person name="Skiadas P."/>
            <person name="Martin F."/>
            <person name="Groenewald J.Z."/>
            <person name="Crous P.W."/>
            <person name="Seidl M.F."/>
        </authorList>
    </citation>
    <scope>NUCLEOTIDE SEQUENCE [LARGE SCALE GENOMIC DNA]</scope>
    <source>
        <strain evidence="2 3">CBS 122670</strain>
    </source>
</reference>
<evidence type="ECO:0000313" key="2">
    <source>
        <dbReference type="EMBL" id="KAK7531205.1"/>
    </source>
</evidence>
<sequence>MEEQKDYASDGATTQADKWIFVEALKMLFSLRVALQRSERSLKSIAANIKTAKEELERILVKAAGGLPENTVEDLGLAGDQPSLESVIAVCATIGAVDGAWEQCWVDATQQTLNSIRELRQPIGRSLYTVHTTLELMFSMDELLEFASVDAITRDLTDKIMHDLVRGKRCVDDLTKNYKDKMISHQASDLKPFLLGAQQALAAGDGFSGSDSKDDEKAAVRMILEQTVDGGDQAKFEEALKRLLATMQKDFLPDLIEIDETLTVVLEQLDHLQEEYKLESD</sequence>
<evidence type="ECO:0000313" key="3">
    <source>
        <dbReference type="Proteomes" id="UP001365128"/>
    </source>
</evidence>
<evidence type="ECO:0000256" key="1">
    <source>
        <dbReference type="SAM" id="Coils"/>
    </source>
</evidence>
<comment type="caution">
    <text evidence="2">The sequence shown here is derived from an EMBL/GenBank/DDBJ whole genome shotgun (WGS) entry which is preliminary data.</text>
</comment>
<keyword evidence="1" id="KW-0175">Coiled coil</keyword>
<proteinExistence type="predicted"/>